<dbReference type="InterPro" id="IPR043690">
    <property type="entry name" value="RimI"/>
</dbReference>
<feature type="binding site" evidence="5">
    <location>
        <begin position="69"/>
        <end position="71"/>
    </location>
    <ligand>
        <name>acetyl-CoA</name>
        <dbReference type="ChEBI" id="CHEBI:57288"/>
    </ligand>
</feature>
<dbReference type="InterPro" id="IPR006464">
    <property type="entry name" value="AcTrfase_RimI/Ard1"/>
</dbReference>
<dbReference type="RefSeq" id="WP_017805347.1">
    <property type="nucleotide sequence ID" value="NZ_CP034110.1"/>
</dbReference>
<dbReference type="InterPro" id="IPR050680">
    <property type="entry name" value="YpeA/RimI_acetyltransf"/>
</dbReference>
<dbReference type="HAMAP" id="MF_02210">
    <property type="entry name" value="RimI"/>
    <property type="match status" value="1"/>
</dbReference>
<dbReference type="Proteomes" id="UP000254465">
    <property type="component" value="Unassembled WGS sequence"/>
</dbReference>
<dbReference type="GO" id="GO:0008999">
    <property type="term" value="F:protein-N-terminal-alanine acetyltransferase activity"/>
    <property type="evidence" value="ECO:0007669"/>
    <property type="project" value="UniProtKB-UniRule"/>
</dbReference>
<dbReference type="NCBIfam" id="TIGR01575">
    <property type="entry name" value="rimI"/>
    <property type="match status" value="1"/>
</dbReference>
<evidence type="ECO:0000313" key="9">
    <source>
        <dbReference type="EMBL" id="STO70943.1"/>
    </source>
</evidence>
<feature type="domain" description="N-acetyltransferase" evidence="7">
    <location>
        <begin position="2"/>
        <end position="147"/>
    </location>
</feature>
<dbReference type="EMBL" id="RQXS01000061">
    <property type="protein sequence ID" value="RZN56707.1"/>
    <property type="molecule type" value="Genomic_DNA"/>
</dbReference>
<dbReference type="SUPFAM" id="SSF55729">
    <property type="entry name" value="Acyl-CoA N-acyltransferases (Nat)"/>
    <property type="match status" value="1"/>
</dbReference>
<name>A0A0F5EZM2_AVIPA</name>
<evidence type="ECO:0000256" key="3">
    <source>
        <dbReference type="ARBA" id="ARBA00022679"/>
    </source>
</evidence>
<dbReference type="Proteomes" id="UP000294229">
    <property type="component" value="Unassembled WGS sequence"/>
</dbReference>
<dbReference type="EMBL" id="UGHK01000001">
    <property type="protein sequence ID" value="STO70943.1"/>
    <property type="molecule type" value="Genomic_DNA"/>
</dbReference>
<dbReference type="KEGG" id="apag:EIA51_09735"/>
<dbReference type="PROSITE" id="PS51186">
    <property type="entry name" value="GNAT"/>
    <property type="match status" value="1"/>
</dbReference>
<comment type="function">
    <text evidence="5 6">Acetylates the N-terminal alanine of ribosomal protein bS18.</text>
</comment>
<feature type="active site" description="Proton donor" evidence="5">
    <location>
        <position position="115"/>
    </location>
</feature>
<dbReference type="PANTHER" id="PTHR43420">
    <property type="entry name" value="ACETYLTRANSFERASE"/>
    <property type="match status" value="1"/>
</dbReference>
<dbReference type="eggNOG" id="COG0456">
    <property type="taxonomic scope" value="Bacteria"/>
</dbReference>
<comment type="similarity">
    <text evidence="1 5 6">Belongs to the acetyltransferase family. RimI subfamily.</text>
</comment>
<comment type="catalytic activity">
    <reaction evidence="5 6">
        <text>N-terminal L-alanyl-[ribosomal protein bS18] + acetyl-CoA = N-terminal N(alpha)-acetyl-L-alanyl-[ribosomal protein bS18] + CoA + H(+)</text>
        <dbReference type="Rhea" id="RHEA:43756"/>
        <dbReference type="Rhea" id="RHEA-COMP:10676"/>
        <dbReference type="Rhea" id="RHEA-COMP:10677"/>
        <dbReference type="ChEBI" id="CHEBI:15378"/>
        <dbReference type="ChEBI" id="CHEBI:57287"/>
        <dbReference type="ChEBI" id="CHEBI:57288"/>
        <dbReference type="ChEBI" id="CHEBI:64718"/>
        <dbReference type="ChEBI" id="CHEBI:83683"/>
        <dbReference type="EC" id="2.3.1.266"/>
    </reaction>
</comment>
<comment type="caution">
    <text evidence="5">Lacks conserved residue(s) required for the propagation of feature annotation.</text>
</comment>
<reference evidence="11 12" key="1">
    <citation type="submission" date="2018-06" db="EMBL/GenBank/DDBJ databases">
        <authorList>
            <consortium name="Pathogen Informatics"/>
            <person name="Doyle S."/>
        </authorList>
    </citation>
    <scope>NUCLEOTIDE SEQUENCE [LARGE SCALE GENOMIC DNA]</scope>
    <source>
        <strain evidence="10 12">NCTC10926</strain>
        <strain evidence="9 11">NCTC11296</strain>
    </source>
</reference>
<dbReference type="AlphaFoldDB" id="A0A0F5EZM2"/>
<evidence type="ECO:0000313" key="10">
    <source>
        <dbReference type="EMBL" id="SUU96729.1"/>
    </source>
</evidence>
<dbReference type="NCBIfam" id="NF007025">
    <property type="entry name" value="PRK09491.1"/>
    <property type="match status" value="1"/>
</dbReference>
<keyword evidence="3 5" id="KW-0808">Transferase</keyword>
<dbReference type="EC" id="2.3.1.266" evidence="5 6"/>
<evidence type="ECO:0000313" key="12">
    <source>
        <dbReference type="Proteomes" id="UP000254620"/>
    </source>
</evidence>
<dbReference type="InterPro" id="IPR000182">
    <property type="entry name" value="GNAT_dom"/>
</dbReference>
<evidence type="ECO:0000259" key="7">
    <source>
        <dbReference type="PROSITE" id="PS51186"/>
    </source>
</evidence>
<accession>A0A0F5EZM2</accession>
<sequence length="147" mass="17018">MPSISPIAEQDFDALFEIEKAAHSIPWSLRTLKNNQGNNYFNLKLVWEGKIIGFAICQKVYDEATLFNLAIFPHYQGKGLGKYLLKYLLSELRKQNILTLWLEVRASNKIAQNLYLYCGFNKVDIRRNYYPTVEGGREDAIIMACYL</sequence>
<dbReference type="EMBL" id="UFSW01000001">
    <property type="protein sequence ID" value="SUU96729.1"/>
    <property type="molecule type" value="Genomic_DNA"/>
</dbReference>
<feature type="binding site" evidence="5">
    <location>
        <position position="108"/>
    </location>
    <ligand>
        <name>acetyl-CoA</name>
        <dbReference type="ChEBI" id="CHEBI:57288"/>
    </ligand>
</feature>
<evidence type="ECO:0000256" key="6">
    <source>
        <dbReference type="RuleBase" id="RU363094"/>
    </source>
</evidence>
<evidence type="ECO:0000313" key="11">
    <source>
        <dbReference type="Proteomes" id="UP000254465"/>
    </source>
</evidence>
<keyword evidence="2 5" id="KW-0963">Cytoplasm</keyword>
<reference evidence="8 13" key="2">
    <citation type="submission" date="2018-11" db="EMBL/GenBank/DDBJ databases">
        <title>Sequencing Av. paragallinarum serogroups.</title>
        <authorList>
            <person name="Hellmuth J.E."/>
            <person name="Boucher C.E."/>
            <person name="Cason E.D."/>
        </authorList>
    </citation>
    <scope>NUCLEOTIDE SEQUENCE [LARGE SCALE GENOMIC DNA]</scope>
    <source>
        <strain evidence="8 13">SA-3</strain>
    </source>
</reference>
<dbReference type="InterPro" id="IPR016181">
    <property type="entry name" value="Acyl_CoA_acyltransferase"/>
</dbReference>
<keyword evidence="4 5" id="KW-0012">Acyltransferase</keyword>
<dbReference type="OrthoDB" id="9796919at2"/>
<proteinExistence type="inferred from homology"/>
<dbReference type="Gene3D" id="3.40.630.30">
    <property type="match status" value="1"/>
</dbReference>
<gene>
    <name evidence="5 9" type="primary">rimI</name>
    <name evidence="8" type="ORF">EIG79_09955</name>
    <name evidence="10" type="ORF">NCTC10926_00072</name>
    <name evidence="9" type="ORF">NCTC11296_00863</name>
</gene>
<evidence type="ECO:0000313" key="8">
    <source>
        <dbReference type="EMBL" id="RZN56707.1"/>
    </source>
</evidence>
<dbReference type="Pfam" id="PF00583">
    <property type="entry name" value="Acetyltransf_1"/>
    <property type="match status" value="1"/>
</dbReference>
<evidence type="ECO:0000256" key="2">
    <source>
        <dbReference type="ARBA" id="ARBA00022490"/>
    </source>
</evidence>
<evidence type="ECO:0000256" key="5">
    <source>
        <dbReference type="HAMAP-Rule" id="MF_02210"/>
    </source>
</evidence>
<protein>
    <recommendedName>
        <fullName evidence="5 6">[Ribosomal protein bS18]-alanine N-acetyltransferase</fullName>
        <ecNumber evidence="5 6">2.3.1.266</ecNumber>
    </recommendedName>
</protein>
<evidence type="ECO:0000256" key="1">
    <source>
        <dbReference type="ARBA" id="ARBA00005395"/>
    </source>
</evidence>
<comment type="subcellular location">
    <subcellularLocation>
        <location evidence="5 6">Cytoplasm</location>
    </subcellularLocation>
</comment>
<dbReference type="GO" id="GO:0005737">
    <property type="term" value="C:cytoplasm"/>
    <property type="evidence" value="ECO:0007669"/>
    <property type="project" value="UniProtKB-SubCell"/>
</dbReference>
<evidence type="ECO:0000256" key="4">
    <source>
        <dbReference type="ARBA" id="ARBA00023315"/>
    </source>
</evidence>
<dbReference type="GeneID" id="66256698"/>
<feature type="active site" description="Proton acceptor" evidence="5">
    <location>
        <position position="103"/>
    </location>
</feature>
<evidence type="ECO:0000313" key="13">
    <source>
        <dbReference type="Proteomes" id="UP000294229"/>
    </source>
</evidence>
<dbReference type="STRING" id="728.VY92_11065"/>
<organism evidence="8 13">
    <name type="scientific">Avibacterium paragallinarum</name>
    <name type="common">Haemophilus gallinarum</name>
    <dbReference type="NCBI Taxonomy" id="728"/>
    <lineage>
        <taxon>Bacteria</taxon>
        <taxon>Pseudomonadati</taxon>
        <taxon>Pseudomonadota</taxon>
        <taxon>Gammaproteobacteria</taxon>
        <taxon>Pasteurellales</taxon>
        <taxon>Pasteurellaceae</taxon>
        <taxon>Avibacterium</taxon>
    </lineage>
</organism>
<dbReference type="Proteomes" id="UP000254620">
    <property type="component" value="Unassembled WGS sequence"/>
</dbReference>